<feature type="chain" id="PRO_5041669811" evidence="1">
    <location>
        <begin position="23"/>
        <end position="161"/>
    </location>
</feature>
<feature type="signal peptide" evidence="1">
    <location>
        <begin position="1"/>
        <end position="22"/>
    </location>
</feature>
<accession>A0AA85AHR8</accession>
<organism evidence="2 3">
    <name type="scientific">Schistosoma margrebowiei</name>
    <dbReference type="NCBI Taxonomy" id="48269"/>
    <lineage>
        <taxon>Eukaryota</taxon>
        <taxon>Metazoa</taxon>
        <taxon>Spiralia</taxon>
        <taxon>Lophotrochozoa</taxon>
        <taxon>Platyhelminthes</taxon>
        <taxon>Trematoda</taxon>
        <taxon>Digenea</taxon>
        <taxon>Strigeidida</taxon>
        <taxon>Schistosomatoidea</taxon>
        <taxon>Schistosomatidae</taxon>
        <taxon>Schistosoma</taxon>
    </lineage>
</organism>
<evidence type="ECO:0000313" key="2">
    <source>
        <dbReference type="Proteomes" id="UP000050790"/>
    </source>
</evidence>
<dbReference type="AlphaFoldDB" id="A0AA85AHR8"/>
<protein>
    <submittedName>
        <fullName evidence="3">Uncharacterized protein</fullName>
    </submittedName>
</protein>
<name>A0AA85AHR8_9TREM</name>
<sequence length="161" mass="19040">MYRTLLFIVSFFTFSLINLSNQDVENLRSKKLSMEYSLEQTRNQTIDDVKYAIDALDEIETLQNEFNKEISGNNKSINNYIECCRIKAEAFFGASLMTRVTIPESLKLIDCYNEQQSTYKLTYEFQLNIANEINKRLSKYEKLIMKKDDIEFNFENSERMP</sequence>
<keyword evidence="1" id="KW-0732">Signal</keyword>
<evidence type="ECO:0000313" key="3">
    <source>
        <dbReference type="WBParaSite" id="SMRG1_85850.1"/>
    </source>
</evidence>
<dbReference type="Proteomes" id="UP000050790">
    <property type="component" value="Unassembled WGS sequence"/>
</dbReference>
<proteinExistence type="predicted"/>
<evidence type="ECO:0000256" key="1">
    <source>
        <dbReference type="SAM" id="SignalP"/>
    </source>
</evidence>
<reference evidence="3" key="1">
    <citation type="submission" date="2023-11" db="UniProtKB">
        <authorList>
            <consortium name="WormBaseParasite"/>
        </authorList>
    </citation>
    <scope>IDENTIFICATION</scope>
</reference>
<dbReference type="WBParaSite" id="SMRG1_85850.1">
    <property type="protein sequence ID" value="SMRG1_85850.1"/>
    <property type="gene ID" value="SMRG1_85850"/>
</dbReference>